<keyword evidence="1" id="KW-0812">Transmembrane</keyword>
<dbReference type="AlphaFoldDB" id="A0A1I1DXV7"/>
<evidence type="ECO:0000313" key="4">
    <source>
        <dbReference type="Proteomes" id="UP000198728"/>
    </source>
</evidence>
<dbReference type="EMBL" id="FOLG01000001">
    <property type="protein sequence ID" value="SFB79256.1"/>
    <property type="molecule type" value="Genomic_DNA"/>
</dbReference>
<evidence type="ECO:0000313" key="3">
    <source>
        <dbReference type="EMBL" id="SFB79256.1"/>
    </source>
</evidence>
<dbReference type="RefSeq" id="WP_177208223.1">
    <property type="nucleotide sequence ID" value="NZ_FOLG01000001.1"/>
</dbReference>
<keyword evidence="1" id="KW-0472">Membrane</keyword>
<evidence type="ECO:0000259" key="2">
    <source>
        <dbReference type="Pfam" id="PF07811"/>
    </source>
</evidence>
<dbReference type="Proteomes" id="UP000198728">
    <property type="component" value="Unassembled WGS sequence"/>
</dbReference>
<name>A0A1I1DXV7_9RHOB</name>
<organism evidence="3 4">
    <name type="scientific">Tropicimonas isoalkanivorans</name>
    <dbReference type="NCBI Taxonomy" id="441112"/>
    <lineage>
        <taxon>Bacteria</taxon>
        <taxon>Pseudomonadati</taxon>
        <taxon>Pseudomonadota</taxon>
        <taxon>Alphaproteobacteria</taxon>
        <taxon>Rhodobacterales</taxon>
        <taxon>Roseobacteraceae</taxon>
        <taxon>Tropicimonas</taxon>
    </lineage>
</organism>
<sequence length="132" mass="14575">MPRIFQKDEDGSVTIEFVLWVPFFAIFLLFAVDATLVFMRQSQMWQISRETARIVSRYGMDEVTAETFAKAYGTVGSTTPTVDVILGTAEVSVDMQLPLAALAPFGILKFAVGDKVAVHVTHAMEPIFVEPS</sequence>
<feature type="domain" description="TadE-like" evidence="2">
    <location>
        <begin position="11"/>
        <end position="53"/>
    </location>
</feature>
<evidence type="ECO:0000256" key="1">
    <source>
        <dbReference type="SAM" id="Phobius"/>
    </source>
</evidence>
<dbReference type="Pfam" id="PF07811">
    <property type="entry name" value="TadE"/>
    <property type="match status" value="1"/>
</dbReference>
<feature type="transmembrane region" description="Helical" evidence="1">
    <location>
        <begin position="17"/>
        <end position="39"/>
    </location>
</feature>
<reference evidence="3 4" key="1">
    <citation type="submission" date="2016-10" db="EMBL/GenBank/DDBJ databases">
        <authorList>
            <person name="de Groot N.N."/>
        </authorList>
    </citation>
    <scope>NUCLEOTIDE SEQUENCE [LARGE SCALE GENOMIC DNA]</scope>
    <source>
        <strain evidence="3 4">DSM 19548</strain>
    </source>
</reference>
<dbReference type="STRING" id="441112.SAMN04488094_101515"/>
<gene>
    <name evidence="3" type="ORF">SAMN04488094_101515</name>
</gene>
<keyword evidence="4" id="KW-1185">Reference proteome</keyword>
<accession>A0A1I1DXV7</accession>
<protein>
    <submittedName>
        <fullName evidence="3">TadE-like protein</fullName>
    </submittedName>
</protein>
<proteinExistence type="predicted"/>
<keyword evidence="1" id="KW-1133">Transmembrane helix</keyword>
<dbReference type="InterPro" id="IPR012495">
    <property type="entry name" value="TadE-like_dom"/>
</dbReference>